<dbReference type="CDD" id="cd00397">
    <property type="entry name" value="DNA_BRE_C"/>
    <property type="match status" value="1"/>
</dbReference>
<dbReference type="PROSITE" id="PS51898">
    <property type="entry name" value="TYR_RECOMBINASE"/>
    <property type="match status" value="1"/>
</dbReference>
<organism evidence="3 4">
    <name type="scientific">Haloarchaeobius litoreus</name>
    <dbReference type="NCBI Taxonomy" id="755306"/>
    <lineage>
        <taxon>Archaea</taxon>
        <taxon>Methanobacteriati</taxon>
        <taxon>Methanobacteriota</taxon>
        <taxon>Stenosarchaea group</taxon>
        <taxon>Halobacteria</taxon>
        <taxon>Halobacteriales</taxon>
        <taxon>Halorubellaceae</taxon>
        <taxon>Haloarchaeobius</taxon>
    </lineage>
</organism>
<evidence type="ECO:0000256" key="1">
    <source>
        <dbReference type="ARBA" id="ARBA00023172"/>
    </source>
</evidence>
<evidence type="ECO:0000259" key="2">
    <source>
        <dbReference type="PROSITE" id="PS51898"/>
    </source>
</evidence>
<protein>
    <submittedName>
        <fullName evidence="3">Site-specific integrase</fullName>
    </submittedName>
</protein>
<proteinExistence type="predicted"/>
<name>A0ABD6DLL0_9EURY</name>
<comment type="caution">
    <text evidence="3">The sequence shown here is derived from an EMBL/GenBank/DDBJ whole genome shotgun (WGS) entry which is preliminary data.</text>
</comment>
<dbReference type="AlphaFoldDB" id="A0ABD6DLL0"/>
<evidence type="ECO:0000313" key="3">
    <source>
        <dbReference type="EMBL" id="MFD1646675.1"/>
    </source>
</evidence>
<reference evidence="3 4" key="1">
    <citation type="journal article" date="2019" name="Int. J. Syst. Evol. Microbiol.">
        <title>The Global Catalogue of Microorganisms (GCM) 10K type strain sequencing project: providing services to taxonomists for standard genome sequencing and annotation.</title>
        <authorList>
            <consortium name="The Broad Institute Genomics Platform"/>
            <consortium name="The Broad Institute Genome Sequencing Center for Infectious Disease"/>
            <person name="Wu L."/>
            <person name="Ma J."/>
        </authorList>
    </citation>
    <scope>NUCLEOTIDE SEQUENCE [LARGE SCALE GENOMIC DNA]</scope>
    <source>
        <strain evidence="3 4">CGMCC 1.10390</strain>
    </source>
</reference>
<accession>A0ABD6DLL0</accession>
<dbReference type="GO" id="GO:0006310">
    <property type="term" value="P:DNA recombination"/>
    <property type="evidence" value="ECO:0007669"/>
    <property type="project" value="UniProtKB-KW"/>
</dbReference>
<dbReference type="InterPro" id="IPR011010">
    <property type="entry name" value="DNA_brk_join_enz"/>
</dbReference>
<sequence>MQIEPFDEDDGYRCWLSPTEQDQLTSYYNTEPKKRLAVELMLDGLRSEEVPRVATRDFRRLDADEEAYKLRVREGKTGWRECPVSNETHTLAQTLKNAQSATKEDPLVDVSARTVQRWVANAAEDLAQRTGNDDWLHVSAHDCRRTWATSTYYSLSAPYSLEVIMQWGGWTDGDTFRENYLGKEPDHLAVQMMDEAGLR</sequence>
<dbReference type="EMBL" id="JBHUDO010000003">
    <property type="protein sequence ID" value="MFD1646675.1"/>
    <property type="molecule type" value="Genomic_DNA"/>
</dbReference>
<feature type="domain" description="Tyr recombinase" evidence="2">
    <location>
        <begin position="11"/>
        <end position="193"/>
    </location>
</feature>
<gene>
    <name evidence="3" type="ORF">ACFSBL_13370</name>
</gene>
<keyword evidence="4" id="KW-1185">Reference proteome</keyword>
<dbReference type="Gene3D" id="1.10.443.10">
    <property type="entry name" value="Intergrase catalytic core"/>
    <property type="match status" value="1"/>
</dbReference>
<dbReference type="InterPro" id="IPR002104">
    <property type="entry name" value="Integrase_catalytic"/>
</dbReference>
<dbReference type="Proteomes" id="UP001597034">
    <property type="component" value="Unassembled WGS sequence"/>
</dbReference>
<dbReference type="RefSeq" id="WP_256401243.1">
    <property type="nucleotide sequence ID" value="NZ_JANHJR010000003.1"/>
</dbReference>
<keyword evidence="1" id="KW-0233">DNA recombination</keyword>
<dbReference type="SUPFAM" id="SSF56349">
    <property type="entry name" value="DNA breaking-rejoining enzymes"/>
    <property type="match status" value="1"/>
</dbReference>
<evidence type="ECO:0000313" key="4">
    <source>
        <dbReference type="Proteomes" id="UP001597034"/>
    </source>
</evidence>
<dbReference type="InterPro" id="IPR013762">
    <property type="entry name" value="Integrase-like_cat_sf"/>
</dbReference>